<evidence type="ECO:0000313" key="3">
    <source>
        <dbReference type="Proteomes" id="UP001172457"/>
    </source>
</evidence>
<reference evidence="2" key="1">
    <citation type="submission" date="2023-03" db="EMBL/GenBank/DDBJ databases">
        <title>Chromosome-scale reference genome and RAD-based genetic map of yellow starthistle (Centaurea solstitialis) reveal putative structural variation and QTLs associated with invader traits.</title>
        <authorList>
            <person name="Reatini B."/>
            <person name="Cang F.A."/>
            <person name="Jiang Q."/>
            <person name="Mckibben M.T.W."/>
            <person name="Barker M.S."/>
            <person name="Rieseberg L.H."/>
            <person name="Dlugosch K.M."/>
        </authorList>
    </citation>
    <scope>NUCLEOTIDE SEQUENCE</scope>
    <source>
        <strain evidence="2">CAN-66</strain>
        <tissue evidence="2">Leaf</tissue>
    </source>
</reference>
<dbReference type="PANTHER" id="PTHR11439">
    <property type="entry name" value="GAG-POL-RELATED RETROTRANSPOSON"/>
    <property type="match status" value="1"/>
</dbReference>
<organism evidence="2 3">
    <name type="scientific">Centaurea solstitialis</name>
    <name type="common">yellow star-thistle</name>
    <dbReference type="NCBI Taxonomy" id="347529"/>
    <lineage>
        <taxon>Eukaryota</taxon>
        <taxon>Viridiplantae</taxon>
        <taxon>Streptophyta</taxon>
        <taxon>Embryophyta</taxon>
        <taxon>Tracheophyta</taxon>
        <taxon>Spermatophyta</taxon>
        <taxon>Magnoliopsida</taxon>
        <taxon>eudicotyledons</taxon>
        <taxon>Gunneridae</taxon>
        <taxon>Pentapetalae</taxon>
        <taxon>asterids</taxon>
        <taxon>campanulids</taxon>
        <taxon>Asterales</taxon>
        <taxon>Asteraceae</taxon>
        <taxon>Carduoideae</taxon>
        <taxon>Cardueae</taxon>
        <taxon>Centaureinae</taxon>
        <taxon>Centaurea</taxon>
    </lineage>
</organism>
<feature type="compositionally biased region" description="Basic and acidic residues" evidence="1">
    <location>
        <begin position="19"/>
        <end position="31"/>
    </location>
</feature>
<protein>
    <recommendedName>
        <fullName evidence="4">Reverse transcriptase Ty1/copia-type domain-containing protein</fullName>
    </recommendedName>
</protein>
<dbReference type="PANTHER" id="PTHR11439:SF495">
    <property type="entry name" value="REVERSE TRANSCRIPTASE, RNA-DEPENDENT DNA POLYMERASE-RELATED"/>
    <property type="match status" value="1"/>
</dbReference>
<comment type="caution">
    <text evidence="2">The sequence shown here is derived from an EMBL/GenBank/DDBJ whole genome shotgun (WGS) entry which is preliminary data.</text>
</comment>
<evidence type="ECO:0000313" key="2">
    <source>
        <dbReference type="EMBL" id="KAJ9566447.1"/>
    </source>
</evidence>
<evidence type="ECO:0000256" key="1">
    <source>
        <dbReference type="SAM" id="MobiDB-lite"/>
    </source>
</evidence>
<feature type="region of interest" description="Disordered" evidence="1">
    <location>
        <begin position="16"/>
        <end position="42"/>
    </location>
</feature>
<name>A0AA38WMC5_9ASTR</name>
<accession>A0AA38WMC5</accession>
<keyword evidence="3" id="KW-1185">Reference proteome</keyword>
<dbReference type="AlphaFoldDB" id="A0AA38WMC5"/>
<sequence>MVTMVLPEKGSRNGGFVVAEKERRRRGKEDENGVGNDQSLNNSYKRCRPKAAQIFDRVANIGRLIVYLVQLGSRLMVNLELMFFLGLQVRQTPQGIFINQSKYVQDILKRFDFSGPKSASTPMSTSFQLDVDLFGNPVDQKNYRAIIGSLLYFTASRPDIVFAMGVCARFQCDPRESHLGADSGFELTAFTDSDHACCKLNRKSTSGACQFLGDKLVSWSSRKQNCVSLFAAEEEYVAAACCCSQVLRMKTQLADYGYTMHRIPVYCDFSNAIQITANPVQHSRMKHIDIRCHFIKDHVEKDNIELFFVESERQLADLFTKAFDEKRHYYLLSKIGMLDLPGEDPLFKKYDFWLTQIRTRTKSSLGIAQSIPKGNVQEKPLDGGKNLRSTVRKSKFH</sequence>
<evidence type="ECO:0008006" key="4">
    <source>
        <dbReference type="Google" id="ProtNLM"/>
    </source>
</evidence>
<dbReference type="CDD" id="cd09272">
    <property type="entry name" value="RNase_HI_RT_Ty1"/>
    <property type="match status" value="1"/>
</dbReference>
<proteinExistence type="predicted"/>
<dbReference type="Proteomes" id="UP001172457">
    <property type="component" value="Chromosome 1"/>
</dbReference>
<gene>
    <name evidence="2" type="ORF">OSB04_002413</name>
</gene>
<dbReference type="EMBL" id="JARYMX010000001">
    <property type="protein sequence ID" value="KAJ9566447.1"/>
    <property type="molecule type" value="Genomic_DNA"/>
</dbReference>